<keyword evidence="1" id="KW-1133">Transmembrane helix</keyword>
<feature type="transmembrane region" description="Helical" evidence="1">
    <location>
        <begin position="50"/>
        <end position="73"/>
    </location>
</feature>
<keyword evidence="1" id="KW-0472">Membrane</keyword>
<reference evidence="2" key="1">
    <citation type="submission" date="2018-05" db="EMBL/GenBank/DDBJ databases">
        <authorList>
            <person name="Lanie J.A."/>
            <person name="Ng W.-L."/>
            <person name="Kazmierczak K.M."/>
            <person name="Andrzejewski T.M."/>
            <person name="Davidsen T.M."/>
            <person name="Wayne K.J."/>
            <person name="Tettelin H."/>
            <person name="Glass J.I."/>
            <person name="Rusch D."/>
            <person name="Podicherti R."/>
            <person name="Tsui H.-C.T."/>
            <person name="Winkler M.E."/>
        </authorList>
    </citation>
    <scope>NUCLEOTIDE SEQUENCE</scope>
</reference>
<proteinExistence type="predicted"/>
<accession>A0A382KEJ4</accession>
<evidence type="ECO:0000256" key="1">
    <source>
        <dbReference type="SAM" id="Phobius"/>
    </source>
</evidence>
<gene>
    <name evidence="2" type="ORF">METZ01_LOCUS275290</name>
</gene>
<dbReference type="AlphaFoldDB" id="A0A382KEJ4"/>
<evidence type="ECO:0000313" key="2">
    <source>
        <dbReference type="EMBL" id="SVC22436.1"/>
    </source>
</evidence>
<organism evidence="2">
    <name type="scientific">marine metagenome</name>
    <dbReference type="NCBI Taxonomy" id="408172"/>
    <lineage>
        <taxon>unclassified sequences</taxon>
        <taxon>metagenomes</taxon>
        <taxon>ecological metagenomes</taxon>
    </lineage>
</organism>
<sequence length="142" mass="15604">MFFPVLDLFLQTLPELGRILLFVTMLNRIRSSSWVVMFMTPKIGNMVDRLAILLAVLLSCCLMAPSYLSAYVICFGADGHIMLEVNQDGQCGTPHNAKALSSLHQSSSMLDIDDHCGECFDVVVPVISSNIPYIGSTYGEIV</sequence>
<name>A0A382KEJ4_9ZZZZ</name>
<keyword evidence="1" id="KW-0812">Transmembrane</keyword>
<protein>
    <submittedName>
        <fullName evidence="2">Uncharacterized protein</fullName>
    </submittedName>
</protein>
<feature type="non-terminal residue" evidence="2">
    <location>
        <position position="142"/>
    </location>
</feature>
<dbReference type="EMBL" id="UINC01079947">
    <property type="protein sequence ID" value="SVC22436.1"/>
    <property type="molecule type" value="Genomic_DNA"/>
</dbReference>